<dbReference type="Gene3D" id="3.40.50.850">
    <property type="entry name" value="Isochorismatase-like"/>
    <property type="match status" value="1"/>
</dbReference>
<evidence type="ECO:0000313" key="4">
    <source>
        <dbReference type="Proteomes" id="UP000318297"/>
    </source>
</evidence>
<proteinExistence type="predicted"/>
<dbReference type="GO" id="GO:0016787">
    <property type="term" value="F:hydrolase activity"/>
    <property type="evidence" value="ECO:0007669"/>
    <property type="project" value="UniProtKB-KW"/>
</dbReference>
<dbReference type="PANTHER" id="PTHR43540">
    <property type="entry name" value="PEROXYUREIDOACRYLATE/UREIDOACRYLATE AMIDOHYDROLASE-RELATED"/>
    <property type="match status" value="1"/>
</dbReference>
<reference evidence="3 4" key="1">
    <citation type="submission" date="2019-06" db="EMBL/GenBank/DDBJ databases">
        <title>Sequencing the genomes of 1000 actinobacteria strains.</title>
        <authorList>
            <person name="Klenk H.-P."/>
        </authorList>
    </citation>
    <scope>NUCLEOTIDE SEQUENCE [LARGE SCALE GENOMIC DNA]</scope>
    <source>
        <strain evidence="3 4">DSM 19560</strain>
    </source>
</reference>
<dbReference type="SUPFAM" id="SSF52499">
    <property type="entry name" value="Isochorismatase-like hydrolases"/>
    <property type="match status" value="1"/>
</dbReference>
<dbReference type="Pfam" id="PF00857">
    <property type="entry name" value="Isochorismatase"/>
    <property type="match status" value="1"/>
</dbReference>
<comment type="caution">
    <text evidence="3">The sequence shown here is derived from an EMBL/GenBank/DDBJ whole genome shotgun (WGS) entry which is preliminary data.</text>
</comment>
<keyword evidence="4" id="KW-1185">Reference proteome</keyword>
<dbReference type="InterPro" id="IPR036380">
    <property type="entry name" value="Isochorismatase-like_sf"/>
</dbReference>
<evidence type="ECO:0000259" key="2">
    <source>
        <dbReference type="Pfam" id="PF00857"/>
    </source>
</evidence>
<dbReference type="InterPro" id="IPR000868">
    <property type="entry name" value="Isochorismatase-like_dom"/>
</dbReference>
<dbReference type="InterPro" id="IPR050272">
    <property type="entry name" value="Isochorismatase-like_hydrls"/>
</dbReference>
<dbReference type="RefSeq" id="WP_211841646.1">
    <property type="nucleotide sequence ID" value="NZ_VIVQ01000001.1"/>
</dbReference>
<evidence type="ECO:0000313" key="3">
    <source>
        <dbReference type="EMBL" id="TWE13324.1"/>
    </source>
</evidence>
<sequence>MTALIVVDMQVAFVQGEGASPQMPTVLPAVETQLRSARAAGALVVFLQNDGSRGADDEPHTPGWRLALEPSKGEVVIRKPEDSGFVGTDLSPLLARHQVNAVSVCGVMSEMCVAATVRDAEREGLTVVLAHDSHGTHPVPAYADGDIEVTAEQAARAAEWSLGDSIWIPPTGAEIAFARPSSQ</sequence>
<dbReference type="AlphaFoldDB" id="A0A561ECI8"/>
<dbReference type="PANTHER" id="PTHR43540:SF1">
    <property type="entry name" value="ISOCHORISMATASE HYDROLASE"/>
    <property type="match status" value="1"/>
</dbReference>
<protein>
    <submittedName>
        <fullName evidence="3">Nicotinamidase-related amidase</fullName>
    </submittedName>
</protein>
<name>A0A561ECI8_9MICO</name>
<accession>A0A561ECI8</accession>
<keyword evidence="1" id="KW-0378">Hydrolase</keyword>
<dbReference type="EMBL" id="VIVQ01000001">
    <property type="protein sequence ID" value="TWE13324.1"/>
    <property type="molecule type" value="Genomic_DNA"/>
</dbReference>
<dbReference type="Proteomes" id="UP000318297">
    <property type="component" value="Unassembled WGS sequence"/>
</dbReference>
<evidence type="ECO:0000256" key="1">
    <source>
        <dbReference type="ARBA" id="ARBA00022801"/>
    </source>
</evidence>
<feature type="domain" description="Isochorismatase-like" evidence="2">
    <location>
        <begin position="2"/>
        <end position="141"/>
    </location>
</feature>
<gene>
    <name evidence="3" type="ORF">BKA23_2153</name>
</gene>
<organism evidence="3 4">
    <name type="scientific">Rudaeicoccus suwonensis</name>
    <dbReference type="NCBI Taxonomy" id="657409"/>
    <lineage>
        <taxon>Bacteria</taxon>
        <taxon>Bacillati</taxon>
        <taxon>Actinomycetota</taxon>
        <taxon>Actinomycetes</taxon>
        <taxon>Micrococcales</taxon>
        <taxon>Dermacoccaceae</taxon>
        <taxon>Rudaeicoccus</taxon>
    </lineage>
</organism>